<dbReference type="Proteomes" id="UP001597231">
    <property type="component" value="Unassembled WGS sequence"/>
</dbReference>
<feature type="transmembrane region" description="Helical" evidence="7">
    <location>
        <begin position="91"/>
        <end position="114"/>
    </location>
</feature>
<feature type="domain" description="Major facilitator superfamily (MFS) profile" evidence="8">
    <location>
        <begin position="1"/>
        <end position="379"/>
    </location>
</feature>
<keyword evidence="3" id="KW-1003">Cell membrane</keyword>
<dbReference type="PROSITE" id="PS50850">
    <property type="entry name" value="MFS"/>
    <property type="match status" value="1"/>
</dbReference>
<evidence type="ECO:0000313" key="10">
    <source>
        <dbReference type="Proteomes" id="UP001597231"/>
    </source>
</evidence>
<evidence type="ECO:0000256" key="1">
    <source>
        <dbReference type="ARBA" id="ARBA00004651"/>
    </source>
</evidence>
<dbReference type="RefSeq" id="WP_381482060.1">
    <property type="nucleotide sequence ID" value="NZ_JBHTLT010000125.1"/>
</dbReference>
<dbReference type="InterPro" id="IPR036259">
    <property type="entry name" value="MFS_trans_sf"/>
</dbReference>
<protein>
    <submittedName>
        <fullName evidence="9">MFS transporter</fullName>
    </submittedName>
</protein>
<feature type="transmembrane region" description="Helical" evidence="7">
    <location>
        <begin position="327"/>
        <end position="349"/>
    </location>
</feature>
<keyword evidence="4 7" id="KW-0812">Transmembrane</keyword>
<evidence type="ECO:0000256" key="6">
    <source>
        <dbReference type="ARBA" id="ARBA00023136"/>
    </source>
</evidence>
<feature type="transmembrane region" description="Helical" evidence="7">
    <location>
        <begin position="355"/>
        <end position="373"/>
    </location>
</feature>
<proteinExistence type="predicted"/>
<dbReference type="PANTHER" id="PTHR23517:SF3">
    <property type="entry name" value="INTEGRAL MEMBRANE TRANSPORT PROTEIN"/>
    <property type="match status" value="1"/>
</dbReference>
<dbReference type="EMBL" id="JBHTLT010000125">
    <property type="protein sequence ID" value="MFD1206524.1"/>
    <property type="molecule type" value="Genomic_DNA"/>
</dbReference>
<evidence type="ECO:0000256" key="5">
    <source>
        <dbReference type="ARBA" id="ARBA00022989"/>
    </source>
</evidence>
<feature type="transmembrane region" description="Helical" evidence="7">
    <location>
        <begin position="28"/>
        <end position="46"/>
    </location>
</feature>
<organism evidence="9 10">
    <name type="scientific">Sporosarcina contaminans</name>
    <dbReference type="NCBI Taxonomy" id="633403"/>
    <lineage>
        <taxon>Bacteria</taxon>
        <taxon>Bacillati</taxon>
        <taxon>Bacillota</taxon>
        <taxon>Bacilli</taxon>
        <taxon>Bacillales</taxon>
        <taxon>Caryophanaceae</taxon>
        <taxon>Sporosarcina</taxon>
    </lineage>
</organism>
<dbReference type="PANTHER" id="PTHR23517">
    <property type="entry name" value="RESISTANCE PROTEIN MDTM, PUTATIVE-RELATED-RELATED"/>
    <property type="match status" value="1"/>
</dbReference>
<comment type="subcellular location">
    <subcellularLocation>
        <location evidence="1">Cell membrane</location>
        <topology evidence="1">Multi-pass membrane protein</topology>
    </subcellularLocation>
</comment>
<keyword evidence="6 7" id="KW-0472">Membrane</keyword>
<sequence length="386" mass="41818">MRIFVYLIVFFSFFDLFSQLPIMSPLALSLGASSFVTGLVVGMYSFSNTIGNVISGFLTDKRGPFIVLLIGLFASAFSLFCYMLANDPLSLLIVRLVHGFMEGLIVPAAFTFLANRAKESKRGRSVAISGAFVGSAAIIGPAYSGIVAAKTGAPFIMAVNGAIMLILAIFAFFLLRSFTVAKKKQEADSKNFRVRYLFKSPGMVRAFAGAFFLMFSQGVLALVLPLKVEGLGFDTKTSGMLLSTFGIVAILIFLLPINRIFDKARPMLTLAFGISVMGVSMLFLSQTDDMSLLYFAMALYGVGFAFLFPSINSLLIDSSSPEFRGKAYGYFYAFFSIGVVVGSSIIGYLDLSYNGGFIVTGIVLLVVALYTVFGMKRNLQLTDPSK</sequence>
<reference evidence="10" key="1">
    <citation type="journal article" date="2019" name="Int. J. Syst. Evol. Microbiol.">
        <title>The Global Catalogue of Microorganisms (GCM) 10K type strain sequencing project: providing services to taxonomists for standard genome sequencing and annotation.</title>
        <authorList>
            <consortium name="The Broad Institute Genomics Platform"/>
            <consortium name="The Broad Institute Genome Sequencing Center for Infectious Disease"/>
            <person name="Wu L."/>
            <person name="Ma J."/>
        </authorList>
    </citation>
    <scope>NUCLEOTIDE SEQUENCE [LARGE SCALE GENOMIC DNA]</scope>
    <source>
        <strain evidence="10">CCUG 53915</strain>
    </source>
</reference>
<dbReference type="Pfam" id="PF07690">
    <property type="entry name" value="MFS_1"/>
    <property type="match status" value="1"/>
</dbReference>
<dbReference type="SUPFAM" id="SSF103473">
    <property type="entry name" value="MFS general substrate transporter"/>
    <property type="match status" value="1"/>
</dbReference>
<evidence type="ECO:0000256" key="2">
    <source>
        <dbReference type="ARBA" id="ARBA00022448"/>
    </source>
</evidence>
<dbReference type="InterPro" id="IPR050171">
    <property type="entry name" value="MFS_Transporters"/>
</dbReference>
<feature type="transmembrane region" description="Helical" evidence="7">
    <location>
        <begin position="267"/>
        <end position="286"/>
    </location>
</feature>
<evidence type="ECO:0000256" key="3">
    <source>
        <dbReference type="ARBA" id="ARBA00022475"/>
    </source>
</evidence>
<comment type="caution">
    <text evidence="9">The sequence shown here is derived from an EMBL/GenBank/DDBJ whole genome shotgun (WGS) entry which is preliminary data.</text>
</comment>
<evidence type="ECO:0000256" key="4">
    <source>
        <dbReference type="ARBA" id="ARBA00022692"/>
    </source>
</evidence>
<dbReference type="CDD" id="cd17325">
    <property type="entry name" value="MFS_MdtG_SLC18_like"/>
    <property type="match status" value="1"/>
</dbReference>
<feature type="transmembrane region" description="Helical" evidence="7">
    <location>
        <begin position="292"/>
        <end position="315"/>
    </location>
</feature>
<evidence type="ECO:0000256" key="7">
    <source>
        <dbReference type="SAM" id="Phobius"/>
    </source>
</evidence>
<keyword evidence="2" id="KW-0813">Transport</keyword>
<name>A0ABW3U4A1_9BACL</name>
<dbReference type="InterPro" id="IPR011701">
    <property type="entry name" value="MFS"/>
</dbReference>
<dbReference type="Gene3D" id="1.20.1250.20">
    <property type="entry name" value="MFS general substrate transporter like domains"/>
    <property type="match status" value="1"/>
</dbReference>
<feature type="transmembrane region" description="Helical" evidence="7">
    <location>
        <begin position="203"/>
        <end position="226"/>
    </location>
</feature>
<feature type="transmembrane region" description="Helical" evidence="7">
    <location>
        <begin position="155"/>
        <end position="175"/>
    </location>
</feature>
<evidence type="ECO:0000313" key="9">
    <source>
        <dbReference type="EMBL" id="MFD1206524.1"/>
    </source>
</evidence>
<evidence type="ECO:0000259" key="8">
    <source>
        <dbReference type="PROSITE" id="PS50850"/>
    </source>
</evidence>
<feature type="transmembrane region" description="Helical" evidence="7">
    <location>
        <begin position="66"/>
        <end position="85"/>
    </location>
</feature>
<dbReference type="InterPro" id="IPR020846">
    <property type="entry name" value="MFS_dom"/>
</dbReference>
<feature type="transmembrane region" description="Helical" evidence="7">
    <location>
        <begin position="126"/>
        <end position="149"/>
    </location>
</feature>
<gene>
    <name evidence="9" type="ORF">ACFQ38_15620</name>
</gene>
<keyword evidence="10" id="KW-1185">Reference proteome</keyword>
<accession>A0ABW3U4A1</accession>
<keyword evidence="5 7" id="KW-1133">Transmembrane helix</keyword>
<feature type="transmembrane region" description="Helical" evidence="7">
    <location>
        <begin position="238"/>
        <end position="255"/>
    </location>
</feature>